<dbReference type="SUPFAM" id="SSF100950">
    <property type="entry name" value="NagB/RpiA/CoA transferase-like"/>
    <property type="match status" value="1"/>
</dbReference>
<feature type="site" description="Part of the allosteric site" evidence="4">
    <location>
        <position position="146"/>
    </location>
</feature>
<dbReference type="GO" id="GO:0042802">
    <property type="term" value="F:identical protein binding"/>
    <property type="evidence" value="ECO:0007669"/>
    <property type="project" value="TreeGrafter"/>
</dbReference>
<dbReference type="InterPro" id="IPR018321">
    <property type="entry name" value="Glucosamine6P_isomerase_CS"/>
</dbReference>
<evidence type="ECO:0000256" key="2">
    <source>
        <dbReference type="ARBA" id="ARBA00022801"/>
    </source>
</evidence>
<dbReference type="GO" id="GO:0019262">
    <property type="term" value="P:N-acetylneuraminate catabolic process"/>
    <property type="evidence" value="ECO:0007669"/>
    <property type="project" value="UniProtKB-UniRule"/>
</dbReference>
<feature type="domain" description="Glucosamine/galactosamine-6-phosphate isomerase" evidence="5">
    <location>
        <begin position="10"/>
        <end position="212"/>
    </location>
</feature>
<dbReference type="Gene3D" id="3.40.50.1360">
    <property type="match status" value="1"/>
</dbReference>
<keyword evidence="4" id="KW-0021">Allosteric enzyme</keyword>
<evidence type="ECO:0000259" key="5">
    <source>
        <dbReference type="Pfam" id="PF01182"/>
    </source>
</evidence>
<evidence type="ECO:0000313" key="6">
    <source>
        <dbReference type="EMBL" id="ADI22889.1"/>
    </source>
</evidence>
<proteinExistence type="inferred from homology"/>
<dbReference type="HAMAP" id="MF_01241">
    <property type="entry name" value="GlcN6P_deamin"/>
    <property type="match status" value="1"/>
</dbReference>
<dbReference type="GO" id="GO:0004342">
    <property type="term" value="F:glucosamine-6-phosphate deaminase activity"/>
    <property type="evidence" value="ECO:0007669"/>
    <property type="project" value="UniProtKB-UniRule"/>
</dbReference>
<comment type="catalytic activity">
    <reaction evidence="1 4">
        <text>alpha-D-glucosamine 6-phosphate + H2O = beta-D-fructose 6-phosphate + NH4(+)</text>
        <dbReference type="Rhea" id="RHEA:12172"/>
        <dbReference type="ChEBI" id="CHEBI:15377"/>
        <dbReference type="ChEBI" id="CHEBI:28938"/>
        <dbReference type="ChEBI" id="CHEBI:57634"/>
        <dbReference type="ChEBI" id="CHEBI:75989"/>
        <dbReference type="EC" id="3.5.99.6"/>
    </reaction>
</comment>
<dbReference type="GO" id="GO:0006043">
    <property type="term" value="P:glucosamine catabolic process"/>
    <property type="evidence" value="ECO:0007669"/>
    <property type="project" value="TreeGrafter"/>
</dbReference>
<dbReference type="EMBL" id="GU568000">
    <property type="protein sequence ID" value="ADI22889.1"/>
    <property type="molecule type" value="Genomic_DNA"/>
</dbReference>
<dbReference type="PANTHER" id="PTHR11280">
    <property type="entry name" value="GLUCOSAMINE-6-PHOSPHATE ISOMERASE"/>
    <property type="match status" value="1"/>
</dbReference>
<feature type="site" description="Part of the allosteric site" evidence="4">
    <location>
        <position position="153"/>
    </location>
</feature>
<feature type="active site" description="Proton acceptor; for enolization step" evidence="4">
    <location>
        <position position="67"/>
    </location>
</feature>
<dbReference type="EC" id="3.5.99.6" evidence="4"/>
<dbReference type="FunFam" id="3.40.50.1360:FF:000003">
    <property type="entry name" value="Glucosamine-6-phosphate deaminase"/>
    <property type="match status" value="1"/>
</dbReference>
<name>E7C615_9HYPH</name>
<organism evidence="6">
    <name type="scientific">uncultured Rhizobium sp. HF0500_35F13</name>
    <dbReference type="NCBI Taxonomy" id="723627"/>
    <lineage>
        <taxon>Bacteria</taxon>
        <taxon>Pseudomonadati</taxon>
        <taxon>Pseudomonadota</taxon>
        <taxon>Alphaproteobacteria</taxon>
        <taxon>Hyphomicrobiales</taxon>
        <taxon>Rhizobiaceae</taxon>
        <taxon>Rhizobium/Agrobacterium group</taxon>
        <taxon>Rhizobium</taxon>
        <taxon>environmental samples</taxon>
    </lineage>
</organism>
<dbReference type="InterPro" id="IPR004547">
    <property type="entry name" value="Glucosamine6P_isomerase"/>
</dbReference>
<comment type="activity regulation">
    <text evidence="4">Allosterically activated by N-acetylglucosamine 6-phosphate (GlcNAc6P).</text>
</comment>
<dbReference type="UniPathway" id="UPA00629">
    <property type="reaction ID" value="UER00684"/>
</dbReference>
<reference evidence="6" key="1">
    <citation type="submission" date="2010-01" db="EMBL/GenBank/DDBJ databases">
        <title>Genome fragments of uncultured bacteria from the North Pacific subtropical Gyre.</title>
        <authorList>
            <person name="Pham V.D."/>
            <person name="Delong E.F."/>
        </authorList>
    </citation>
    <scope>NUCLEOTIDE SEQUENCE</scope>
</reference>
<evidence type="ECO:0000256" key="1">
    <source>
        <dbReference type="ARBA" id="ARBA00000644"/>
    </source>
</evidence>
<evidence type="ECO:0000256" key="3">
    <source>
        <dbReference type="ARBA" id="ARBA00023277"/>
    </source>
</evidence>
<dbReference type="InterPro" id="IPR006148">
    <property type="entry name" value="Glc/Gal-6P_isomerase"/>
</dbReference>
<feature type="active site" description="For ring-opening step" evidence="4">
    <location>
        <position position="136"/>
    </location>
</feature>
<keyword evidence="6" id="KW-0413">Isomerase</keyword>
<accession>E7C615</accession>
<sequence length="258" mass="28166">MEIVIKDSYEEISKQAARVVAQAVKEKPDAVLGLATGSTPLGLYNELIRMHQEEGLDFSQVTTFNLDEYVGLSKDHPQSYHYFMHENLFQHINVPAENIYIPSGTTSDYPAFCVWYEQQIVDAGGIDVQILGIGSDGHIAFNEPGSSLGSRTRIKTLTKQTIDDNARFFSSVDEVPVYSITMGVGTILEAQKIVLLANGATKAPAVCAAIEGPITSLCTASALQLHPDSLILVDRDAAADLQLAEYYEWIQAKMPTAP</sequence>
<feature type="site" description="Part of the allosteric site" evidence="4">
    <location>
        <position position="155"/>
    </location>
</feature>
<comment type="similarity">
    <text evidence="4">Belongs to the glucosamine/galactosamine-6-phosphate isomerase family. NagB subfamily.</text>
</comment>
<dbReference type="NCBIfam" id="NF001684">
    <property type="entry name" value="PRK00443.1-4"/>
    <property type="match status" value="1"/>
</dbReference>
<dbReference type="NCBIfam" id="TIGR00502">
    <property type="entry name" value="nagB"/>
    <property type="match status" value="1"/>
</dbReference>
<feature type="active site" description="For ring-opening step" evidence="4">
    <location>
        <position position="143"/>
    </location>
</feature>
<dbReference type="InterPro" id="IPR037171">
    <property type="entry name" value="NagB/RpiA_transferase-like"/>
</dbReference>
<comment type="caution">
    <text evidence="4">Lacks conserved residue(s) required for the propagation of feature annotation.</text>
</comment>
<dbReference type="AlphaFoldDB" id="E7C615"/>
<keyword evidence="2 4" id="KW-0378">Hydrolase</keyword>
<comment type="function">
    <text evidence="4">Catalyzes the reversible isomerization-deamination of glucosamine 6-phosphate (GlcN6P) to form fructose 6-phosphate (Fru6P) and ammonium ion.</text>
</comment>
<dbReference type="Pfam" id="PF01182">
    <property type="entry name" value="Glucosamine_iso"/>
    <property type="match status" value="1"/>
</dbReference>
<dbReference type="GO" id="GO:0006046">
    <property type="term" value="P:N-acetylglucosamine catabolic process"/>
    <property type="evidence" value="ECO:0007669"/>
    <property type="project" value="UniProtKB-UniRule"/>
</dbReference>
<dbReference type="CDD" id="cd01399">
    <property type="entry name" value="GlcN6P_deaminase"/>
    <property type="match status" value="1"/>
</dbReference>
<feature type="active site" description="Proton acceptor; for ring-opening step" evidence="4">
    <location>
        <position position="138"/>
    </location>
</feature>
<comment type="pathway">
    <text evidence="4">Amino-sugar metabolism; N-acetylneuraminate degradation; D-fructose 6-phosphate from N-acetylneuraminate: step 5/5.</text>
</comment>
<dbReference type="GO" id="GO:0016853">
    <property type="term" value="F:isomerase activity"/>
    <property type="evidence" value="ECO:0007669"/>
    <property type="project" value="UniProtKB-KW"/>
</dbReference>
<dbReference type="GO" id="GO:0005975">
    <property type="term" value="P:carbohydrate metabolic process"/>
    <property type="evidence" value="ECO:0007669"/>
    <property type="project" value="InterPro"/>
</dbReference>
<keyword evidence="3 4" id="KW-0119">Carbohydrate metabolism</keyword>
<feature type="site" description="Part of the allosteric site" evidence="4">
    <location>
        <position position="156"/>
    </location>
</feature>
<dbReference type="GO" id="GO:0005737">
    <property type="term" value="C:cytoplasm"/>
    <property type="evidence" value="ECO:0007669"/>
    <property type="project" value="TreeGrafter"/>
</dbReference>
<dbReference type="PANTHER" id="PTHR11280:SF5">
    <property type="entry name" value="GLUCOSAMINE-6-PHOSPHATE ISOMERASE"/>
    <property type="match status" value="1"/>
</dbReference>
<gene>
    <name evidence="4" type="primary">nagB</name>
</gene>
<protein>
    <recommendedName>
        <fullName evidence="4">Glucosamine-6-phosphate deaminase</fullName>
        <ecNumber evidence="4">3.5.99.6</ecNumber>
    </recommendedName>
    <alternativeName>
        <fullName evidence="4">GlcN6P deaminase</fullName>
        <shortName evidence="4">GNPDA</shortName>
    </alternativeName>
    <alternativeName>
        <fullName evidence="4">Glucosamine-6-phosphate isomerase</fullName>
    </alternativeName>
</protein>
<dbReference type="PROSITE" id="PS01161">
    <property type="entry name" value="GLC_GALNAC_ISOMERASE"/>
    <property type="match status" value="1"/>
</dbReference>
<evidence type="ECO:0000256" key="4">
    <source>
        <dbReference type="HAMAP-Rule" id="MF_01241"/>
    </source>
</evidence>